<feature type="chain" id="PRO_5038536258" description="SMP-30/Gluconolactonase/LRE-like region domain-containing protein" evidence="1">
    <location>
        <begin position="21"/>
        <end position="352"/>
    </location>
</feature>
<gene>
    <name evidence="2" type="ORF">SLUN_20800</name>
</gene>
<evidence type="ECO:0008006" key="4">
    <source>
        <dbReference type="Google" id="ProtNLM"/>
    </source>
</evidence>
<protein>
    <recommendedName>
        <fullName evidence="4">SMP-30/Gluconolactonase/LRE-like region domain-containing protein</fullName>
    </recommendedName>
</protein>
<proteinExistence type="predicted"/>
<organism evidence="2 3">
    <name type="scientific">Streptomyces lunaelactis</name>
    <dbReference type="NCBI Taxonomy" id="1535768"/>
    <lineage>
        <taxon>Bacteria</taxon>
        <taxon>Bacillati</taxon>
        <taxon>Actinomycetota</taxon>
        <taxon>Actinomycetes</taxon>
        <taxon>Kitasatosporales</taxon>
        <taxon>Streptomycetaceae</taxon>
        <taxon>Streptomyces</taxon>
    </lineage>
</organism>
<dbReference type="PANTHER" id="PTHR31460">
    <property type="match status" value="1"/>
</dbReference>
<sequence length="352" mass="36891">MKLKLVLAAAAFTAVLTTGAAVMTAAASTESGRDGHRIEQTQETARAIINAKGPQVFPHSVDYNRQSKNFVVGSLKHSTISTVGLDGTVRTLVDDPSLVSVQAVRVDRDRHRVLAGNVDYGLADRSAKDTTFRVAGVGSYDLTSGKRRWYADLAAVAADGKQHLIADVTVAPDGTAYAVDQLTPTVFRIDRKGRASVLLRSDLLKGTVDVPNFLSGIGMTAVAWTPQNHLIIAKADGSLVRVPVNHPERARKVELSKPLAALTAGIRVLPDGSIAAVSSGLLSGKPAQIQRVRPCSQWKTATVTVTDTVTDPVTSGIAAGPKGSTFALSGGLPALLMGKPNNGFTLTSVAVD</sequence>
<dbReference type="KEGG" id="slk:SLUN_20800"/>
<name>A0A2R4T549_9ACTN</name>
<feature type="signal peptide" evidence="1">
    <location>
        <begin position="1"/>
        <end position="20"/>
    </location>
</feature>
<dbReference type="GeneID" id="55657693"/>
<evidence type="ECO:0000313" key="2">
    <source>
        <dbReference type="EMBL" id="AVZ74242.1"/>
    </source>
</evidence>
<keyword evidence="3" id="KW-1185">Reference proteome</keyword>
<reference evidence="2 3" key="1">
    <citation type="submission" date="2018-01" db="EMBL/GenBank/DDBJ databases">
        <title>Complete genome sequence of Streptomyces lunaelactis MM109T, a Ferroverdin A producer isolated from cave moonmilk deposits.</title>
        <authorList>
            <person name="Naome A."/>
            <person name="Martinet L."/>
            <person name="Maciejewska M."/>
            <person name="Anderssen S."/>
            <person name="Adam D."/>
            <person name="Tenconi E."/>
            <person name="Deflandre B."/>
            <person name="Arguelles-Arias A."/>
            <person name="Calusinska M."/>
            <person name="Copieters W."/>
            <person name="Karim L."/>
            <person name="Hanikenne M."/>
            <person name="Baurain D."/>
            <person name="van Wezel G."/>
            <person name="Smargiasso N."/>
            <person name="de Pauw E."/>
            <person name="Delfosse P."/>
            <person name="Rigali S."/>
        </authorList>
    </citation>
    <scope>NUCLEOTIDE SEQUENCE [LARGE SCALE GENOMIC DNA]</scope>
    <source>
        <strain evidence="2 3">MM109</strain>
    </source>
</reference>
<dbReference type="OrthoDB" id="504981at2"/>
<keyword evidence="1" id="KW-0732">Signal</keyword>
<dbReference type="SUPFAM" id="SSF63829">
    <property type="entry name" value="Calcium-dependent phosphotriesterase"/>
    <property type="match status" value="1"/>
</dbReference>
<dbReference type="AlphaFoldDB" id="A0A2R4T549"/>
<dbReference type="InterPro" id="IPR053224">
    <property type="entry name" value="Sensory_adhesion_molecule"/>
</dbReference>
<dbReference type="RefSeq" id="WP_108150521.1">
    <property type="nucleotide sequence ID" value="NZ_CP026304.1"/>
</dbReference>
<dbReference type="EMBL" id="CP026304">
    <property type="protein sequence ID" value="AVZ74242.1"/>
    <property type="molecule type" value="Genomic_DNA"/>
</dbReference>
<evidence type="ECO:0000256" key="1">
    <source>
        <dbReference type="SAM" id="SignalP"/>
    </source>
</evidence>
<dbReference type="Proteomes" id="UP000244201">
    <property type="component" value="Chromosome"/>
</dbReference>
<evidence type="ECO:0000313" key="3">
    <source>
        <dbReference type="Proteomes" id="UP000244201"/>
    </source>
</evidence>
<accession>A0A2R4T549</accession>
<dbReference type="PANTHER" id="PTHR31460:SF3">
    <property type="entry name" value="MESOCENTIN"/>
    <property type="match status" value="1"/>
</dbReference>